<accession>A0AAV8SPD2</accession>
<sequence>MDQSPWFMGQVSSVKTLESYLFIEYGILMQLKPKSPVYEVIDRRFLTRSIVVSHLSPAFQRFAVRTFRKVEDVSKIARQKKLELAEQVKDISKNLKQSFKG</sequence>
<dbReference type="AlphaFoldDB" id="A0AAV8SPD2"/>
<keyword evidence="2" id="KW-1185">Reference proteome</keyword>
<dbReference type="PANTHER" id="PTHR34966:SF1">
    <property type="entry name" value="OS04G0508100 PROTEIN"/>
    <property type="match status" value="1"/>
</dbReference>
<protein>
    <submittedName>
        <fullName evidence="1">Uncharacterized protein</fullName>
    </submittedName>
</protein>
<proteinExistence type="predicted"/>
<dbReference type="Proteomes" id="UP001159364">
    <property type="component" value="Linkage Group LG09"/>
</dbReference>
<organism evidence="1 2">
    <name type="scientific">Erythroxylum novogranatense</name>
    <dbReference type="NCBI Taxonomy" id="1862640"/>
    <lineage>
        <taxon>Eukaryota</taxon>
        <taxon>Viridiplantae</taxon>
        <taxon>Streptophyta</taxon>
        <taxon>Embryophyta</taxon>
        <taxon>Tracheophyta</taxon>
        <taxon>Spermatophyta</taxon>
        <taxon>Magnoliopsida</taxon>
        <taxon>eudicotyledons</taxon>
        <taxon>Gunneridae</taxon>
        <taxon>Pentapetalae</taxon>
        <taxon>rosids</taxon>
        <taxon>fabids</taxon>
        <taxon>Malpighiales</taxon>
        <taxon>Erythroxylaceae</taxon>
        <taxon>Erythroxylum</taxon>
    </lineage>
</organism>
<dbReference type="EMBL" id="JAIWQS010000009">
    <property type="protein sequence ID" value="KAJ8753794.1"/>
    <property type="molecule type" value="Genomic_DNA"/>
</dbReference>
<evidence type="ECO:0000313" key="1">
    <source>
        <dbReference type="EMBL" id="KAJ8753794.1"/>
    </source>
</evidence>
<reference evidence="1 2" key="1">
    <citation type="submission" date="2021-09" db="EMBL/GenBank/DDBJ databases">
        <title>Genomic insights and catalytic innovation underlie evolution of tropane alkaloids biosynthesis.</title>
        <authorList>
            <person name="Wang Y.-J."/>
            <person name="Tian T."/>
            <person name="Huang J.-P."/>
            <person name="Huang S.-X."/>
        </authorList>
    </citation>
    <scope>NUCLEOTIDE SEQUENCE [LARGE SCALE GENOMIC DNA]</scope>
    <source>
        <strain evidence="1">KIB-2018</strain>
        <tissue evidence="1">Leaf</tissue>
    </source>
</reference>
<comment type="caution">
    <text evidence="1">The sequence shown here is derived from an EMBL/GenBank/DDBJ whole genome shotgun (WGS) entry which is preliminary data.</text>
</comment>
<gene>
    <name evidence="1" type="ORF">K2173_000048</name>
</gene>
<dbReference type="PANTHER" id="PTHR34966">
    <property type="entry name" value="OSJNBA0043L24.15 PROTEIN"/>
    <property type="match status" value="1"/>
</dbReference>
<name>A0AAV8SPD2_9ROSI</name>
<evidence type="ECO:0000313" key="2">
    <source>
        <dbReference type="Proteomes" id="UP001159364"/>
    </source>
</evidence>